<evidence type="ECO:0000313" key="2">
    <source>
        <dbReference type="Proteomes" id="UP000005239"/>
    </source>
</evidence>
<accession>A0A8R1YRU2</accession>
<reference evidence="1" key="2">
    <citation type="submission" date="2022-06" db="UniProtKB">
        <authorList>
            <consortium name="EnsemblMetazoa"/>
        </authorList>
    </citation>
    <scope>IDENTIFICATION</scope>
    <source>
        <strain evidence="1">PS312</strain>
    </source>
</reference>
<dbReference type="AlphaFoldDB" id="A0A2A6BAW6"/>
<protein>
    <submittedName>
        <fullName evidence="1">Uncharacterized protein</fullName>
    </submittedName>
</protein>
<accession>A0A2A6BAW6</accession>
<name>A0A2A6BAW6_PRIPA</name>
<dbReference type="EnsemblMetazoa" id="PPA37675.1">
    <property type="protein sequence ID" value="PPA37675.1"/>
    <property type="gene ID" value="WBGene00276044"/>
</dbReference>
<keyword evidence="2" id="KW-1185">Reference proteome</keyword>
<gene>
    <name evidence="1" type="primary">WBGene00276044</name>
</gene>
<proteinExistence type="predicted"/>
<reference evidence="2" key="1">
    <citation type="journal article" date="2008" name="Nat. Genet.">
        <title>The Pristionchus pacificus genome provides a unique perspective on nematode lifestyle and parasitism.</title>
        <authorList>
            <person name="Dieterich C."/>
            <person name="Clifton S.W."/>
            <person name="Schuster L.N."/>
            <person name="Chinwalla A."/>
            <person name="Delehaunty K."/>
            <person name="Dinkelacker I."/>
            <person name="Fulton L."/>
            <person name="Fulton R."/>
            <person name="Godfrey J."/>
            <person name="Minx P."/>
            <person name="Mitreva M."/>
            <person name="Roeseler W."/>
            <person name="Tian H."/>
            <person name="Witte H."/>
            <person name="Yang S.P."/>
            <person name="Wilson R.K."/>
            <person name="Sommer R.J."/>
        </authorList>
    </citation>
    <scope>NUCLEOTIDE SEQUENCE [LARGE SCALE GENOMIC DNA]</scope>
    <source>
        <strain evidence="2">PS312</strain>
    </source>
</reference>
<evidence type="ECO:0000313" key="1">
    <source>
        <dbReference type="EnsemblMetazoa" id="PPA37675.1"/>
    </source>
</evidence>
<sequence>MPKQQLDLIDYASPATALVLFFIANALIYLLLKYSCCKRNEDYSKSKKPHWRIRVVPQSLTRNAIPYRNPEVV</sequence>
<dbReference type="Pfam" id="PF21525">
    <property type="entry name" value="Nlp36"/>
    <property type="match status" value="1"/>
</dbReference>
<organism evidence="1 2">
    <name type="scientific">Pristionchus pacificus</name>
    <name type="common">Parasitic nematode worm</name>
    <dbReference type="NCBI Taxonomy" id="54126"/>
    <lineage>
        <taxon>Eukaryota</taxon>
        <taxon>Metazoa</taxon>
        <taxon>Ecdysozoa</taxon>
        <taxon>Nematoda</taxon>
        <taxon>Chromadorea</taxon>
        <taxon>Rhabditida</taxon>
        <taxon>Rhabditina</taxon>
        <taxon>Diplogasteromorpha</taxon>
        <taxon>Diplogasteroidea</taxon>
        <taxon>Neodiplogasteridae</taxon>
        <taxon>Pristionchus</taxon>
    </lineage>
</organism>
<dbReference type="Proteomes" id="UP000005239">
    <property type="component" value="Unassembled WGS sequence"/>
</dbReference>